<name>A0A7S8RGB4_9MICO</name>
<evidence type="ECO:0000313" key="3">
    <source>
        <dbReference type="Proteomes" id="UP000594480"/>
    </source>
</evidence>
<dbReference type="Gene3D" id="2.40.30.200">
    <property type="match status" value="1"/>
</dbReference>
<evidence type="ECO:0000259" key="1">
    <source>
        <dbReference type="Pfam" id="PF05709"/>
    </source>
</evidence>
<evidence type="ECO:0000313" key="2">
    <source>
        <dbReference type="EMBL" id="QPE04136.1"/>
    </source>
</evidence>
<protein>
    <submittedName>
        <fullName evidence="2">Phage tail family protein</fullName>
    </submittedName>
</protein>
<dbReference type="EMBL" id="CP064760">
    <property type="protein sequence ID" value="QPE04136.1"/>
    <property type="molecule type" value="Genomic_DNA"/>
</dbReference>
<dbReference type="InterPro" id="IPR008841">
    <property type="entry name" value="Siphovirus-type_tail_N"/>
</dbReference>
<dbReference type="Pfam" id="PF05709">
    <property type="entry name" value="Sipho_tail"/>
    <property type="match status" value="1"/>
</dbReference>
<organism evidence="2 3">
    <name type="scientific">Microbacterium schleiferi</name>
    <dbReference type="NCBI Taxonomy" id="69362"/>
    <lineage>
        <taxon>Bacteria</taxon>
        <taxon>Bacillati</taxon>
        <taxon>Actinomycetota</taxon>
        <taxon>Actinomycetes</taxon>
        <taxon>Micrococcales</taxon>
        <taxon>Microbacteriaceae</taxon>
        <taxon>Microbacterium</taxon>
    </lineage>
</organism>
<proteinExistence type="predicted"/>
<gene>
    <name evidence="2" type="ORF">IT882_13140</name>
</gene>
<dbReference type="Proteomes" id="UP000594480">
    <property type="component" value="Chromosome"/>
</dbReference>
<dbReference type="RefSeq" id="WP_195692227.1">
    <property type="nucleotide sequence ID" value="NZ_CP064760.1"/>
</dbReference>
<accession>A0A7S8RGB4</accession>
<keyword evidence="3" id="KW-1185">Reference proteome</keyword>
<sequence>MSFVFGSFDTDSLGLIATLVSLPSVDGLSLETLEAVGTDGRILGGTTRSGATFDFDVVLEGSSPDDAAGKRDAFAAAVDPAKGEQWLTFDAAPDWRWKAILAARIPWARVTWDAAAGFKFRATVRFSALEAYGRLAVDESWEYTSPGSRVISRTKGNARSYPTVEIEGVLAEGDDVTVTLGDVECVVAGPLASGQVLRLDWDLFDFGLWTGGAKDASVVRGMSTLDRPELWPSVATPFNVATTGTVSRCALFANSRRQ</sequence>
<dbReference type="AlphaFoldDB" id="A0A7S8RGB4"/>
<dbReference type="KEGG" id="msf:IT882_13140"/>
<feature type="domain" description="Siphovirus-type tail component RIFT-related" evidence="1">
    <location>
        <begin position="22"/>
        <end position="103"/>
    </location>
</feature>
<reference evidence="2 3" key="1">
    <citation type="submission" date="2020-11" db="EMBL/GenBank/DDBJ databases">
        <title>Amino acid is mineralized and recycled by bacteria in oceanic microbiome.</title>
        <authorList>
            <person name="Zheng L.Y."/>
        </authorList>
    </citation>
    <scope>NUCLEOTIDE SEQUENCE [LARGE SCALE GENOMIC DNA]</scope>
    <source>
        <strain evidence="2 3">A32-1</strain>
    </source>
</reference>